<evidence type="ECO:0000259" key="13">
    <source>
        <dbReference type="Pfam" id="PF01434"/>
    </source>
</evidence>
<keyword evidence="9" id="KW-0067">ATP-binding</keyword>
<dbReference type="Proteomes" id="UP000279833">
    <property type="component" value="Unassembled WGS sequence"/>
</dbReference>
<dbReference type="GO" id="GO:0004222">
    <property type="term" value="F:metalloendopeptidase activity"/>
    <property type="evidence" value="ECO:0007669"/>
    <property type="project" value="InterPro"/>
</dbReference>
<evidence type="ECO:0000313" key="17">
    <source>
        <dbReference type="WBParaSite" id="SCUD_0002130401-mRNA-1"/>
    </source>
</evidence>
<gene>
    <name evidence="15" type="ORF">SCUD_LOCUS21301</name>
</gene>
<evidence type="ECO:0000256" key="12">
    <source>
        <dbReference type="ARBA" id="ARBA00023136"/>
    </source>
</evidence>
<evidence type="ECO:0000259" key="14">
    <source>
        <dbReference type="Pfam" id="PF17862"/>
    </source>
</evidence>
<dbReference type="GO" id="GO:0005524">
    <property type="term" value="F:ATP binding"/>
    <property type="evidence" value="ECO:0007669"/>
    <property type="project" value="UniProtKB-KW"/>
</dbReference>
<evidence type="ECO:0000256" key="9">
    <source>
        <dbReference type="ARBA" id="ARBA00022840"/>
    </source>
</evidence>
<keyword evidence="11" id="KW-0645">Protease</keyword>
<evidence type="ECO:0000256" key="7">
    <source>
        <dbReference type="ARBA" id="ARBA00022741"/>
    </source>
</evidence>
<dbReference type="PANTHER" id="PTHR43655:SF2">
    <property type="entry name" value="AFG3 LIKE MATRIX AAA PEPTIDASE SUBUNIT 2, ISOFORM A"/>
    <property type="match status" value="1"/>
</dbReference>
<dbReference type="InterPro" id="IPR037219">
    <property type="entry name" value="Peptidase_M41-like"/>
</dbReference>
<keyword evidence="10" id="KW-1133">Transmembrane helix</keyword>
<dbReference type="Pfam" id="PF01434">
    <property type="entry name" value="Peptidase_M41"/>
    <property type="match status" value="1"/>
</dbReference>
<dbReference type="InterPro" id="IPR041569">
    <property type="entry name" value="AAA_lid_3"/>
</dbReference>
<dbReference type="AlphaFoldDB" id="A0A183L1V0"/>
<evidence type="ECO:0000256" key="3">
    <source>
        <dbReference type="ARBA" id="ARBA00004370"/>
    </source>
</evidence>
<accession>A0A183L1V0</accession>
<feature type="domain" description="Peptidase M41" evidence="13">
    <location>
        <begin position="61"/>
        <end position="178"/>
    </location>
</feature>
<protein>
    <submittedName>
        <fullName evidence="17">Peptidase_M41 domain-containing protein</fullName>
    </submittedName>
</protein>
<dbReference type="Gene3D" id="1.10.8.60">
    <property type="match status" value="1"/>
</dbReference>
<dbReference type="PANTHER" id="PTHR43655">
    <property type="entry name" value="ATP-DEPENDENT PROTEASE"/>
    <property type="match status" value="1"/>
</dbReference>
<dbReference type="FunFam" id="1.20.58.760:FF:000003">
    <property type="entry name" value="AFG3-like AAA ATPase 2"/>
    <property type="match status" value="1"/>
</dbReference>
<comment type="similarity">
    <text evidence="4">In the N-terminal section; belongs to the AAA ATPase family.</text>
</comment>
<keyword evidence="7" id="KW-0547">Nucleotide-binding</keyword>
<evidence type="ECO:0000256" key="8">
    <source>
        <dbReference type="ARBA" id="ARBA00022833"/>
    </source>
</evidence>
<dbReference type="InterPro" id="IPR000642">
    <property type="entry name" value="Peptidase_M41"/>
</dbReference>
<sequence length="248" mass="27649">MQLVARKMATRTPGFSGADIASVCNEAALIAAREDAHSVNLIHFDKAIDRVIAGLEKKSQVLQPEEKKIVAYHEAGHAVVGWFLEHCNPLLKVSIIPRGKALGYAQYQPRDIYLLTKDQMLDEMCLALGGRASEEVFFGKVGSGAVDDLQRVTRSAYSQIVQLGFSSKVGLLSFDLPEQDEEVRQLVESAYERTLTILREKRQLVEKVALRLLDKEQLQKEDLVEVLGPRPFVEKNTYEELVGPGKLS</sequence>
<evidence type="ECO:0000256" key="4">
    <source>
        <dbReference type="ARBA" id="ARBA00010550"/>
    </source>
</evidence>
<dbReference type="GO" id="GO:0004176">
    <property type="term" value="F:ATP-dependent peptidase activity"/>
    <property type="evidence" value="ECO:0007669"/>
    <property type="project" value="InterPro"/>
</dbReference>
<dbReference type="EMBL" id="UZAK01046236">
    <property type="protein sequence ID" value="VDP75007.1"/>
    <property type="molecule type" value="Genomic_DNA"/>
</dbReference>
<dbReference type="Gene3D" id="1.20.58.760">
    <property type="entry name" value="Peptidase M41"/>
    <property type="match status" value="1"/>
</dbReference>
<dbReference type="InterPro" id="IPR050928">
    <property type="entry name" value="ATP-dep_Zn_Metalloprotease"/>
</dbReference>
<keyword evidence="5" id="KW-0812">Transmembrane</keyword>
<dbReference type="WBParaSite" id="SCUD_0002130401-mRNA-1">
    <property type="protein sequence ID" value="SCUD_0002130401-mRNA-1"/>
    <property type="gene ID" value="SCUD_0002130401"/>
</dbReference>
<feature type="domain" description="AAA ATPase AAA+ lid" evidence="14">
    <location>
        <begin position="8"/>
        <end position="45"/>
    </location>
</feature>
<evidence type="ECO:0000256" key="2">
    <source>
        <dbReference type="ARBA" id="ARBA00004173"/>
    </source>
</evidence>
<reference evidence="17" key="1">
    <citation type="submission" date="2016-06" db="UniProtKB">
        <authorList>
            <consortium name="WormBaseParasite"/>
        </authorList>
    </citation>
    <scope>IDENTIFICATION</scope>
</reference>
<dbReference type="GO" id="GO:0034982">
    <property type="term" value="P:mitochondrial protein processing"/>
    <property type="evidence" value="ECO:0007669"/>
    <property type="project" value="TreeGrafter"/>
</dbReference>
<dbReference type="GO" id="GO:0005745">
    <property type="term" value="C:m-AAA complex"/>
    <property type="evidence" value="ECO:0007669"/>
    <property type="project" value="TreeGrafter"/>
</dbReference>
<dbReference type="STRING" id="6186.A0A183L1V0"/>
<keyword evidence="16" id="KW-1185">Reference proteome</keyword>
<dbReference type="SUPFAM" id="SSF140990">
    <property type="entry name" value="FtsH protease domain-like"/>
    <property type="match status" value="1"/>
</dbReference>
<evidence type="ECO:0000256" key="1">
    <source>
        <dbReference type="ARBA" id="ARBA00001947"/>
    </source>
</evidence>
<keyword evidence="11" id="KW-0482">Metalloprotease</keyword>
<keyword evidence="11" id="KW-0378">Hydrolase</keyword>
<dbReference type="FunFam" id="1.10.8.60:FF:000019">
    <property type="entry name" value="AFG3-like AAA ATPase 2"/>
    <property type="match status" value="1"/>
</dbReference>
<keyword evidence="6" id="KW-0479">Metal-binding</keyword>
<evidence type="ECO:0000256" key="6">
    <source>
        <dbReference type="ARBA" id="ARBA00022723"/>
    </source>
</evidence>
<evidence type="ECO:0000256" key="10">
    <source>
        <dbReference type="ARBA" id="ARBA00022989"/>
    </source>
</evidence>
<keyword evidence="8" id="KW-0862">Zinc</keyword>
<evidence type="ECO:0000313" key="16">
    <source>
        <dbReference type="Proteomes" id="UP000279833"/>
    </source>
</evidence>
<keyword evidence="12" id="KW-0472">Membrane</keyword>
<dbReference type="GO" id="GO:0046872">
    <property type="term" value="F:metal ion binding"/>
    <property type="evidence" value="ECO:0007669"/>
    <property type="project" value="UniProtKB-KW"/>
</dbReference>
<evidence type="ECO:0000256" key="5">
    <source>
        <dbReference type="ARBA" id="ARBA00022692"/>
    </source>
</evidence>
<comment type="cofactor">
    <cofactor evidence="1">
        <name>Zn(2+)</name>
        <dbReference type="ChEBI" id="CHEBI:29105"/>
    </cofactor>
</comment>
<evidence type="ECO:0000313" key="15">
    <source>
        <dbReference type="EMBL" id="VDP75007.1"/>
    </source>
</evidence>
<dbReference type="Pfam" id="PF17862">
    <property type="entry name" value="AAA_lid_3"/>
    <property type="match status" value="1"/>
</dbReference>
<comment type="subcellular location">
    <subcellularLocation>
        <location evidence="3">Membrane</location>
    </subcellularLocation>
    <subcellularLocation>
        <location evidence="2">Mitochondrion</location>
    </subcellularLocation>
</comment>
<evidence type="ECO:0000256" key="11">
    <source>
        <dbReference type="ARBA" id="ARBA00023049"/>
    </source>
</evidence>
<name>A0A183L1V0_9TREM</name>
<proteinExistence type="inferred from homology"/>
<organism evidence="17">
    <name type="scientific">Schistosoma curassoni</name>
    <dbReference type="NCBI Taxonomy" id="6186"/>
    <lineage>
        <taxon>Eukaryota</taxon>
        <taxon>Metazoa</taxon>
        <taxon>Spiralia</taxon>
        <taxon>Lophotrochozoa</taxon>
        <taxon>Platyhelminthes</taxon>
        <taxon>Trematoda</taxon>
        <taxon>Digenea</taxon>
        <taxon>Strigeidida</taxon>
        <taxon>Schistosomatoidea</taxon>
        <taxon>Schistosomatidae</taxon>
        <taxon>Schistosoma</taxon>
    </lineage>
</organism>
<reference evidence="15 16" key="2">
    <citation type="submission" date="2018-11" db="EMBL/GenBank/DDBJ databases">
        <authorList>
            <consortium name="Pathogen Informatics"/>
        </authorList>
    </citation>
    <scope>NUCLEOTIDE SEQUENCE [LARGE SCALE GENOMIC DNA]</scope>
    <source>
        <strain evidence="15">Dakar</strain>
        <strain evidence="16">Dakar, Senegal</strain>
    </source>
</reference>